<proteinExistence type="predicted"/>
<dbReference type="SUPFAM" id="SSF52317">
    <property type="entry name" value="Class I glutamine amidotransferase-like"/>
    <property type="match status" value="1"/>
</dbReference>
<reference evidence="2" key="1">
    <citation type="submission" date="2025-08" db="UniProtKB">
        <authorList>
            <consortium name="RefSeq"/>
        </authorList>
    </citation>
    <scope>IDENTIFICATION</scope>
    <source>
        <tissue evidence="2">Muscle</tissue>
    </source>
</reference>
<evidence type="ECO:0000313" key="2">
    <source>
        <dbReference type="RefSeq" id="XP_033357311.1"/>
    </source>
</evidence>
<evidence type="ECO:0000313" key="1">
    <source>
        <dbReference type="Proteomes" id="UP000504631"/>
    </source>
</evidence>
<dbReference type="Gene3D" id="3.40.50.880">
    <property type="match status" value="1"/>
</dbReference>
<dbReference type="GeneID" id="117237445"/>
<organism evidence="1 2">
    <name type="scientific">Bombus vosnesenskii</name>
    <dbReference type="NCBI Taxonomy" id="207650"/>
    <lineage>
        <taxon>Eukaryota</taxon>
        <taxon>Metazoa</taxon>
        <taxon>Ecdysozoa</taxon>
        <taxon>Arthropoda</taxon>
        <taxon>Hexapoda</taxon>
        <taxon>Insecta</taxon>
        <taxon>Pterygota</taxon>
        <taxon>Neoptera</taxon>
        <taxon>Endopterygota</taxon>
        <taxon>Hymenoptera</taxon>
        <taxon>Apocrita</taxon>
        <taxon>Aculeata</taxon>
        <taxon>Apoidea</taxon>
        <taxon>Anthophila</taxon>
        <taxon>Apidae</taxon>
        <taxon>Bombus</taxon>
        <taxon>Pyrobombus</taxon>
    </lineage>
</organism>
<dbReference type="RefSeq" id="XP_033357311.1">
    <property type="nucleotide sequence ID" value="XM_033501420.1"/>
</dbReference>
<dbReference type="AlphaFoldDB" id="A0A6J3KYN7"/>
<dbReference type="PANTHER" id="PTHR10224">
    <property type="entry name" value="ES1 PROTEIN HOMOLOG, MITOCHONDRIAL"/>
    <property type="match status" value="1"/>
</dbReference>
<dbReference type="NCBIfam" id="NF008747">
    <property type="entry name" value="PRK11780.1"/>
    <property type="match status" value="1"/>
</dbReference>
<gene>
    <name evidence="2" type="primary">LOC117237445</name>
</gene>
<dbReference type="Proteomes" id="UP000504631">
    <property type="component" value="Unplaced"/>
</dbReference>
<accession>A0A6J3KYN7</accession>
<dbReference type="KEGG" id="bvk:117237445"/>
<protein>
    <submittedName>
        <fullName evidence="2">ES1 protein homolog, mitochondrial-like</fullName>
    </submittedName>
</protein>
<sequence>MIRARILPLLQNEYSMFRPVLSSTFHTSQIVNRKCCKREQEKSCEPVSVAVILCGCGYLDGTEISEAISSTIHICQKDMVPHFYAPDVDICETVDHFTKQPDTNSPSRNGLVEAARLARSSIKPLCECEACMHGALVLPGGFGAAKTLSNFAEKGADCTILPDLEKLIEDFYCEKKPIASMCIASVLVARVLKGVKITLGKDSPAQDWPYADAIKKAKDMGARIEMKNVKGVTRCKKYNVVSTPAWMYKPASYLDVHNGIGKLIAALKKCMN</sequence>
<name>A0A6J3KYN7_9HYME</name>
<dbReference type="InterPro" id="IPR029062">
    <property type="entry name" value="Class_I_gatase-like"/>
</dbReference>
<keyword evidence="1" id="KW-1185">Reference proteome</keyword>
<dbReference type="PANTHER" id="PTHR10224:SF12">
    <property type="entry name" value="GLYOXALASE ELBB"/>
    <property type="match status" value="1"/>
</dbReference>